<feature type="transmembrane region" description="Helical" evidence="1">
    <location>
        <begin position="48"/>
        <end position="70"/>
    </location>
</feature>
<keyword evidence="1" id="KW-1133">Transmembrane helix</keyword>
<accession>A0ABN1ULF4</accession>
<dbReference type="RefSeq" id="WP_343909409.1">
    <property type="nucleotide sequence ID" value="NZ_BAAAJE010000023.1"/>
</dbReference>
<organism evidence="2 3">
    <name type="scientific">Nocardioides aquiterrae</name>
    <dbReference type="NCBI Taxonomy" id="203799"/>
    <lineage>
        <taxon>Bacteria</taxon>
        <taxon>Bacillati</taxon>
        <taxon>Actinomycetota</taxon>
        <taxon>Actinomycetes</taxon>
        <taxon>Propionibacteriales</taxon>
        <taxon>Nocardioidaceae</taxon>
        <taxon>Nocardioides</taxon>
    </lineage>
</organism>
<comment type="caution">
    <text evidence="2">The sequence shown here is derived from an EMBL/GenBank/DDBJ whole genome shotgun (WGS) entry which is preliminary data.</text>
</comment>
<evidence type="ECO:0008006" key="4">
    <source>
        <dbReference type="Google" id="ProtNLM"/>
    </source>
</evidence>
<keyword evidence="1" id="KW-0472">Membrane</keyword>
<proteinExistence type="predicted"/>
<feature type="transmembrane region" description="Helical" evidence="1">
    <location>
        <begin position="6"/>
        <end position="27"/>
    </location>
</feature>
<reference evidence="2 3" key="1">
    <citation type="journal article" date="2019" name="Int. J. Syst. Evol. Microbiol.">
        <title>The Global Catalogue of Microorganisms (GCM) 10K type strain sequencing project: providing services to taxonomists for standard genome sequencing and annotation.</title>
        <authorList>
            <consortium name="The Broad Institute Genomics Platform"/>
            <consortium name="The Broad Institute Genome Sequencing Center for Infectious Disease"/>
            <person name="Wu L."/>
            <person name="Ma J."/>
        </authorList>
    </citation>
    <scope>NUCLEOTIDE SEQUENCE [LARGE SCALE GENOMIC DNA]</scope>
    <source>
        <strain evidence="2 3">JCM 11813</strain>
    </source>
</reference>
<name>A0ABN1ULF4_9ACTN</name>
<evidence type="ECO:0000313" key="3">
    <source>
        <dbReference type="Proteomes" id="UP001499979"/>
    </source>
</evidence>
<dbReference type="Proteomes" id="UP001499979">
    <property type="component" value="Unassembled WGS sequence"/>
</dbReference>
<evidence type="ECO:0000313" key="2">
    <source>
        <dbReference type="EMBL" id="GAA1157627.1"/>
    </source>
</evidence>
<gene>
    <name evidence="2" type="ORF">GCM10009606_39500</name>
</gene>
<sequence length="201" mass="20986">MTLWFLARAAGFMALIGATAAVSLGALSSGSSPETRLRRRESRLLLQLAHRSAAVVTLALLALHGVLLVLDSHVAITVSGALVAFTAGYRGWAVGLGTLAVYCFAVVALTGAVRGRLASSPSAARWWRPVHALAYLAWPLAMAHGVFSGTDTGTGWAWLLYGGSLLTVLGAVWARLSAEEEHAAGPLAATRHSHRLAGRPS</sequence>
<dbReference type="EMBL" id="BAAAJE010000023">
    <property type="protein sequence ID" value="GAA1157627.1"/>
    <property type="molecule type" value="Genomic_DNA"/>
</dbReference>
<keyword evidence="1" id="KW-0812">Transmembrane</keyword>
<feature type="transmembrane region" description="Helical" evidence="1">
    <location>
        <begin position="90"/>
        <end position="111"/>
    </location>
</feature>
<protein>
    <recommendedName>
        <fullName evidence="4">Ferric oxidoreductase domain-containing protein</fullName>
    </recommendedName>
</protein>
<evidence type="ECO:0000256" key="1">
    <source>
        <dbReference type="SAM" id="Phobius"/>
    </source>
</evidence>
<keyword evidence="3" id="KW-1185">Reference proteome</keyword>
<feature type="transmembrane region" description="Helical" evidence="1">
    <location>
        <begin position="132"/>
        <end position="150"/>
    </location>
</feature>
<feature type="transmembrane region" description="Helical" evidence="1">
    <location>
        <begin position="156"/>
        <end position="174"/>
    </location>
</feature>